<dbReference type="PROSITE" id="PS00132">
    <property type="entry name" value="CARBOXYPEPT_ZN_1"/>
    <property type="match status" value="1"/>
</dbReference>
<dbReference type="SMART" id="SM00631">
    <property type="entry name" value="Zn_pept"/>
    <property type="match status" value="1"/>
</dbReference>
<feature type="signal peptide" evidence="5">
    <location>
        <begin position="1"/>
        <end position="18"/>
    </location>
</feature>
<feature type="region of interest" description="Disordered" evidence="3">
    <location>
        <begin position="619"/>
        <end position="644"/>
    </location>
</feature>
<dbReference type="PROSITE" id="PS52035">
    <property type="entry name" value="PEPTIDASE_M14"/>
    <property type="match status" value="1"/>
</dbReference>
<evidence type="ECO:0000259" key="6">
    <source>
        <dbReference type="PROSITE" id="PS52035"/>
    </source>
</evidence>
<keyword evidence="4" id="KW-0472">Membrane</keyword>
<comment type="caution">
    <text evidence="7">The sequence shown here is derived from an EMBL/GenBank/DDBJ whole genome shotgun (WGS) entry which is preliminary data.</text>
</comment>
<dbReference type="Proteomes" id="UP001054902">
    <property type="component" value="Unassembled WGS sequence"/>
</dbReference>
<keyword evidence="5" id="KW-0732">Signal</keyword>
<dbReference type="Pfam" id="PF00246">
    <property type="entry name" value="Peptidase_M14"/>
    <property type="match status" value="1"/>
</dbReference>
<evidence type="ECO:0000256" key="1">
    <source>
        <dbReference type="ARBA" id="ARBA00005988"/>
    </source>
</evidence>
<name>A0AAD3CML7_9STRA</name>
<evidence type="ECO:0000313" key="7">
    <source>
        <dbReference type="EMBL" id="GFH47706.1"/>
    </source>
</evidence>
<dbReference type="CDD" id="cd00596">
    <property type="entry name" value="Peptidase_M14_like"/>
    <property type="match status" value="1"/>
</dbReference>
<feature type="chain" id="PRO_5042269662" description="Peptidase M14 domain-containing protein" evidence="5">
    <location>
        <begin position="19"/>
        <end position="730"/>
    </location>
</feature>
<feature type="transmembrane region" description="Helical" evidence="4">
    <location>
        <begin position="674"/>
        <end position="692"/>
    </location>
</feature>
<evidence type="ECO:0000256" key="3">
    <source>
        <dbReference type="SAM" id="MobiDB-lite"/>
    </source>
</evidence>
<evidence type="ECO:0000313" key="8">
    <source>
        <dbReference type="Proteomes" id="UP001054902"/>
    </source>
</evidence>
<dbReference type="AlphaFoldDB" id="A0AAD3CML7"/>
<reference evidence="7 8" key="1">
    <citation type="journal article" date="2021" name="Sci. Rep.">
        <title>The genome of the diatom Chaetoceros tenuissimus carries an ancient integrated fragment of an extant virus.</title>
        <authorList>
            <person name="Hongo Y."/>
            <person name="Kimura K."/>
            <person name="Takaki Y."/>
            <person name="Yoshida Y."/>
            <person name="Baba S."/>
            <person name="Kobayashi G."/>
            <person name="Nagasaki K."/>
            <person name="Hano T."/>
            <person name="Tomaru Y."/>
        </authorList>
    </citation>
    <scope>NUCLEOTIDE SEQUENCE [LARGE SCALE GENOMIC DNA]</scope>
    <source>
        <strain evidence="7 8">NIES-3715</strain>
    </source>
</reference>
<protein>
    <recommendedName>
        <fullName evidence="6">Peptidase M14 domain-containing protein</fullName>
    </recommendedName>
</protein>
<organism evidence="7 8">
    <name type="scientific">Chaetoceros tenuissimus</name>
    <dbReference type="NCBI Taxonomy" id="426638"/>
    <lineage>
        <taxon>Eukaryota</taxon>
        <taxon>Sar</taxon>
        <taxon>Stramenopiles</taxon>
        <taxon>Ochrophyta</taxon>
        <taxon>Bacillariophyta</taxon>
        <taxon>Coscinodiscophyceae</taxon>
        <taxon>Chaetocerotophycidae</taxon>
        <taxon>Chaetocerotales</taxon>
        <taxon>Chaetocerotaceae</taxon>
        <taxon>Chaetoceros</taxon>
    </lineage>
</organism>
<dbReference type="GO" id="GO:0004181">
    <property type="term" value="F:metallocarboxypeptidase activity"/>
    <property type="evidence" value="ECO:0007669"/>
    <property type="project" value="InterPro"/>
</dbReference>
<sequence length="730" mass="81901">MQLSFFLFLSSCISLSSAFRDFKILSSSEIANELFNLSQQYPTFATLTTSQKLFGLPQAGTTNDCQGFPLNEAPGCPNYIMTILDPVAYPPASPQTSRVPEVFLSGALHGNERVGPTAVLEILKLLLAAAQCESLPNIPTPTNGNSPQGSEWLLQIQQARSCRQDLLNEGITDSQRKWLARLVSTRRIVATPMTNALGYDRNKREEDKIDPNRDFPFDQKPQECMQTIAGRTINELFQTHLFQMSLTYHGGTEVIGYEWGAYPYLSSGNISPDHISQYEIATGYSAFAGAFETTKAYETGTMNDLVYAVHGGMEDWAYAGSWDVEKVKSCTPTSYGGYPENKTQYNESTLRTFNMLIETSNDKIPRHHLGSTKGLLNQHVSFENNGHVARNIRLGLAAIEFVQPYVSIWGVNNVKLQDDIVPLMPRNARECEATKAVKVSKNLGNVDIAWTVGGSFTVDYTTILYTKWENVPNDMSCSLQPLDGDLGQSFQEKEAKHGVTRWKHGWEQTNVDFIENDGEKYPVFTAKIDTSSFDVGDRIAVFATARVDQEWKNVPDGARPIVPVQSHVVNARTNEDWYHESAGKVIQGQLDWYSIPLTLVITDDDEVSVEYLSDRFASPDTLVPEPREDPSSQDGGDPNDNDDFVEEERITHDDKYTNDNTYGNGNEFPSRHTIVIILVAIAAFGFFTHKIGKWVRRRKSGRQRVNVLDEDDVFVNEFTFEEDIQLRELS</sequence>
<proteinExistence type="inferred from homology"/>
<gene>
    <name evidence="7" type="ORF">CTEN210_04181</name>
</gene>
<keyword evidence="4" id="KW-0812">Transmembrane</keyword>
<dbReference type="InterPro" id="IPR000834">
    <property type="entry name" value="Peptidase_M14"/>
</dbReference>
<accession>A0AAD3CML7</accession>
<comment type="similarity">
    <text evidence="1 2">Belongs to the peptidase M14 family.</text>
</comment>
<keyword evidence="4" id="KW-1133">Transmembrane helix</keyword>
<dbReference type="GO" id="GO:0006508">
    <property type="term" value="P:proteolysis"/>
    <property type="evidence" value="ECO:0007669"/>
    <property type="project" value="InterPro"/>
</dbReference>
<dbReference type="InterPro" id="IPR057246">
    <property type="entry name" value="CARBOXYPEPT_ZN_1"/>
</dbReference>
<dbReference type="GO" id="GO:0008270">
    <property type="term" value="F:zinc ion binding"/>
    <property type="evidence" value="ECO:0007669"/>
    <property type="project" value="InterPro"/>
</dbReference>
<comment type="caution">
    <text evidence="2">Lacks conserved residue(s) required for the propagation of feature annotation.</text>
</comment>
<evidence type="ECO:0000256" key="2">
    <source>
        <dbReference type="PROSITE-ProRule" id="PRU01379"/>
    </source>
</evidence>
<feature type="domain" description="Peptidase M14" evidence="6">
    <location>
        <begin position="23"/>
        <end position="360"/>
    </location>
</feature>
<evidence type="ECO:0000256" key="5">
    <source>
        <dbReference type="SAM" id="SignalP"/>
    </source>
</evidence>
<dbReference type="Gene3D" id="3.40.630.10">
    <property type="entry name" value="Zn peptidases"/>
    <property type="match status" value="1"/>
</dbReference>
<evidence type="ECO:0000256" key="4">
    <source>
        <dbReference type="SAM" id="Phobius"/>
    </source>
</evidence>
<dbReference type="EMBL" id="BLLK01000023">
    <property type="protein sequence ID" value="GFH47706.1"/>
    <property type="molecule type" value="Genomic_DNA"/>
</dbReference>
<keyword evidence="8" id="KW-1185">Reference proteome</keyword>
<dbReference type="SUPFAM" id="SSF53187">
    <property type="entry name" value="Zn-dependent exopeptidases"/>
    <property type="match status" value="1"/>
</dbReference>